<proteinExistence type="predicted"/>
<organism evidence="3 4">
    <name type="scientific">Triparma retinervis</name>
    <dbReference type="NCBI Taxonomy" id="2557542"/>
    <lineage>
        <taxon>Eukaryota</taxon>
        <taxon>Sar</taxon>
        <taxon>Stramenopiles</taxon>
        <taxon>Ochrophyta</taxon>
        <taxon>Bolidophyceae</taxon>
        <taxon>Parmales</taxon>
        <taxon>Triparmaceae</taxon>
        <taxon>Triparma</taxon>
    </lineage>
</organism>
<sequence>MVSLPRLYLGSMTFGWEQASTAVTQQVASSMVRTFKDSGGIMVDTARIYSGGACEAMVNEACKDVDGLVVGTKAHPSQRSESDSGLSLPGLESQFGTSAKHLSDCFPLSEYYLHQPDHESDLLTSLKYVDGLIKDGKVKKLGLSNYHVEEVKRCFELCDEHNLNPPTVYQGLMNPLNRMVEDELLPLLREHSCSFVAYNPLAAGLLTGKHTSETEVMEGRFKNNANYLPRFYTPGNFRAISLIRSACEAANITMVEGTYMWLLRHSALGENDGLLIGASSMEQLESNLRACEKAKEGEGLPEEVKIAFEQAWGITKEESPFKYWRAFSKDMPGGTDMDQGEAYAVKK</sequence>
<dbReference type="InterPro" id="IPR036812">
    <property type="entry name" value="NAD(P)_OxRdtase_dom_sf"/>
</dbReference>
<comment type="caution">
    <text evidence="3">The sequence shown here is derived from an EMBL/GenBank/DDBJ whole genome shotgun (WGS) entry which is preliminary data.</text>
</comment>
<evidence type="ECO:0000313" key="3">
    <source>
        <dbReference type="EMBL" id="GMH58237.1"/>
    </source>
</evidence>
<dbReference type="EMBL" id="BRXZ01003603">
    <property type="protein sequence ID" value="GMH58237.1"/>
    <property type="molecule type" value="Genomic_DNA"/>
</dbReference>
<gene>
    <name evidence="3" type="ORF">TrRE_jg8894</name>
</gene>
<dbReference type="AlphaFoldDB" id="A0A9W6ZVR0"/>
<dbReference type="InterPro" id="IPR050523">
    <property type="entry name" value="AKR_Detox_Biosynth"/>
</dbReference>
<dbReference type="PANTHER" id="PTHR43364">
    <property type="entry name" value="NADH-SPECIFIC METHYLGLYOXAL REDUCTASE-RELATED"/>
    <property type="match status" value="1"/>
</dbReference>
<dbReference type="GO" id="GO:0016491">
    <property type="term" value="F:oxidoreductase activity"/>
    <property type="evidence" value="ECO:0007669"/>
    <property type="project" value="UniProtKB-KW"/>
</dbReference>
<evidence type="ECO:0000259" key="2">
    <source>
        <dbReference type="Pfam" id="PF00248"/>
    </source>
</evidence>
<dbReference type="OrthoDB" id="2310150at2759"/>
<dbReference type="InterPro" id="IPR023210">
    <property type="entry name" value="NADP_OxRdtase_dom"/>
</dbReference>
<dbReference type="PANTHER" id="PTHR43364:SF4">
    <property type="entry name" value="NAD(P)-LINKED OXIDOREDUCTASE SUPERFAMILY PROTEIN"/>
    <property type="match status" value="1"/>
</dbReference>
<evidence type="ECO:0000313" key="4">
    <source>
        <dbReference type="Proteomes" id="UP001165082"/>
    </source>
</evidence>
<reference evidence="3" key="1">
    <citation type="submission" date="2022-07" db="EMBL/GenBank/DDBJ databases">
        <title>Genome analysis of Parmales, a sister group of diatoms, reveals the evolutionary specialization of diatoms from phago-mixotrophs to photoautotrophs.</title>
        <authorList>
            <person name="Ban H."/>
            <person name="Sato S."/>
            <person name="Yoshikawa S."/>
            <person name="Kazumasa Y."/>
            <person name="Nakamura Y."/>
            <person name="Ichinomiya M."/>
            <person name="Saitoh K."/>
            <person name="Sato N."/>
            <person name="Blanc-Mathieu R."/>
            <person name="Endo H."/>
            <person name="Kuwata A."/>
            <person name="Ogata H."/>
        </authorList>
    </citation>
    <scope>NUCLEOTIDE SEQUENCE</scope>
</reference>
<dbReference type="SUPFAM" id="SSF51430">
    <property type="entry name" value="NAD(P)-linked oxidoreductase"/>
    <property type="match status" value="1"/>
</dbReference>
<protein>
    <recommendedName>
        <fullName evidence="2">NADP-dependent oxidoreductase domain-containing protein</fullName>
    </recommendedName>
</protein>
<accession>A0A9W6ZVR0</accession>
<name>A0A9W6ZVR0_9STRA</name>
<keyword evidence="4" id="KW-1185">Reference proteome</keyword>
<evidence type="ECO:0000256" key="1">
    <source>
        <dbReference type="ARBA" id="ARBA00023002"/>
    </source>
</evidence>
<feature type="domain" description="NADP-dependent oxidoreductase" evidence="2">
    <location>
        <begin position="6"/>
        <end position="293"/>
    </location>
</feature>
<dbReference type="Proteomes" id="UP001165082">
    <property type="component" value="Unassembled WGS sequence"/>
</dbReference>
<keyword evidence="1" id="KW-0560">Oxidoreductase</keyword>
<dbReference type="Gene3D" id="3.20.20.100">
    <property type="entry name" value="NADP-dependent oxidoreductase domain"/>
    <property type="match status" value="1"/>
</dbReference>
<dbReference type="Pfam" id="PF00248">
    <property type="entry name" value="Aldo_ket_red"/>
    <property type="match status" value="1"/>
</dbReference>